<sequence length="176" mass="19319">MPFKTDTPGKDWIQGFLARHPDLSIRSQTALSTVRARIELGLENAPKKIWNIDETSVALTHNPTKVLAETGIKNIPGRVENSRDNVSVLAAVNAAGDAKSPMICSEFMTTSPGNIVCKWKWPALFRAAYEKAFTPSNIISGFQKSGIFPFDPSKMTDQAFAPSQPFDCFNKNTANT</sequence>
<organism evidence="1 2">
    <name type="scientific">Tegillarca granosa</name>
    <name type="common">Malaysian cockle</name>
    <name type="synonym">Anadara granosa</name>
    <dbReference type="NCBI Taxonomy" id="220873"/>
    <lineage>
        <taxon>Eukaryota</taxon>
        <taxon>Metazoa</taxon>
        <taxon>Spiralia</taxon>
        <taxon>Lophotrochozoa</taxon>
        <taxon>Mollusca</taxon>
        <taxon>Bivalvia</taxon>
        <taxon>Autobranchia</taxon>
        <taxon>Pteriomorphia</taxon>
        <taxon>Arcoida</taxon>
        <taxon>Arcoidea</taxon>
        <taxon>Arcidae</taxon>
        <taxon>Tegillarca</taxon>
    </lineage>
</organism>
<dbReference type="Proteomes" id="UP001217089">
    <property type="component" value="Unassembled WGS sequence"/>
</dbReference>
<gene>
    <name evidence="1" type="ORF">KUTeg_005923</name>
</gene>
<protein>
    <recommendedName>
        <fullName evidence="3">Transposase</fullName>
    </recommendedName>
</protein>
<evidence type="ECO:0000313" key="1">
    <source>
        <dbReference type="EMBL" id="KAJ8316516.1"/>
    </source>
</evidence>
<proteinExistence type="predicted"/>
<keyword evidence="2" id="KW-1185">Reference proteome</keyword>
<dbReference type="EMBL" id="JARBDR010000327">
    <property type="protein sequence ID" value="KAJ8316516.1"/>
    <property type="molecule type" value="Genomic_DNA"/>
</dbReference>
<evidence type="ECO:0000313" key="2">
    <source>
        <dbReference type="Proteomes" id="UP001217089"/>
    </source>
</evidence>
<comment type="caution">
    <text evidence="1">The sequence shown here is derived from an EMBL/GenBank/DDBJ whole genome shotgun (WGS) entry which is preliminary data.</text>
</comment>
<accession>A0ABQ9FIN1</accession>
<reference evidence="1 2" key="1">
    <citation type="submission" date="2022-12" db="EMBL/GenBank/DDBJ databases">
        <title>Chromosome-level genome of Tegillarca granosa.</title>
        <authorList>
            <person name="Kim J."/>
        </authorList>
    </citation>
    <scope>NUCLEOTIDE SEQUENCE [LARGE SCALE GENOMIC DNA]</scope>
    <source>
        <strain evidence="1">Teg-2019</strain>
        <tissue evidence="1">Adductor muscle</tissue>
    </source>
</reference>
<evidence type="ECO:0008006" key="3">
    <source>
        <dbReference type="Google" id="ProtNLM"/>
    </source>
</evidence>
<name>A0ABQ9FIN1_TEGGR</name>